<dbReference type="Proteomes" id="UP000011511">
    <property type="component" value="Unassembled WGS sequence"/>
</dbReference>
<dbReference type="AlphaFoldDB" id="L9ZYP8"/>
<evidence type="ECO:0000313" key="4">
    <source>
        <dbReference type="EMBL" id="ELY91206.1"/>
    </source>
</evidence>
<dbReference type="InterPro" id="IPR031621">
    <property type="entry name" value="HisKA_7TM"/>
</dbReference>
<feature type="region of interest" description="Disordered" evidence="1">
    <location>
        <begin position="116"/>
        <end position="147"/>
    </location>
</feature>
<keyword evidence="5" id="KW-1185">Reference proteome</keyword>
<keyword evidence="2" id="KW-1133">Transmembrane helix</keyword>
<keyword evidence="2" id="KW-0812">Transmembrane</keyword>
<feature type="transmembrane region" description="Helical" evidence="2">
    <location>
        <begin position="69"/>
        <end position="90"/>
    </location>
</feature>
<evidence type="ECO:0000313" key="5">
    <source>
        <dbReference type="Proteomes" id="UP000011511"/>
    </source>
</evidence>
<organism evidence="4 5">
    <name type="scientific">Natrinema altunense (strain JCM 12890 / CGMCC 1.3731 / AJ2)</name>
    <dbReference type="NCBI Taxonomy" id="1227494"/>
    <lineage>
        <taxon>Archaea</taxon>
        <taxon>Methanobacteriati</taxon>
        <taxon>Methanobacteriota</taxon>
        <taxon>Stenosarchaea group</taxon>
        <taxon>Halobacteria</taxon>
        <taxon>Halobacteriales</taxon>
        <taxon>Natrialbaceae</taxon>
        <taxon>Natrinema</taxon>
    </lineage>
</organism>
<evidence type="ECO:0000259" key="3">
    <source>
        <dbReference type="Pfam" id="PF16927"/>
    </source>
</evidence>
<gene>
    <name evidence="4" type="ORF">C485_02354</name>
</gene>
<keyword evidence="2" id="KW-0472">Membrane</keyword>
<protein>
    <recommendedName>
        <fullName evidence="3">Histidine kinase N-terminal 7TM region domain-containing protein</fullName>
    </recommendedName>
</protein>
<feature type="transmembrane region" description="Helical" evidence="2">
    <location>
        <begin position="36"/>
        <end position="57"/>
    </location>
</feature>
<dbReference type="eggNOG" id="arCOG09046">
    <property type="taxonomic scope" value="Archaea"/>
</dbReference>
<feature type="compositionally biased region" description="Basic and acidic residues" evidence="1">
    <location>
        <begin position="124"/>
        <end position="147"/>
    </location>
</feature>
<dbReference type="Pfam" id="PF16927">
    <property type="entry name" value="HisKA_7TM"/>
    <property type="match status" value="1"/>
</dbReference>
<name>L9ZYP8_NATA2</name>
<reference evidence="4 5" key="1">
    <citation type="journal article" date="2014" name="PLoS Genet.">
        <title>Phylogenetically driven sequencing of extremely halophilic archaea reveals strategies for static and dynamic osmo-response.</title>
        <authorList>
            <person name="Becker E.A."/>
            <person name="Seitzer P.M."/>
            <person name="Tritt A."/>
            <person name="Larsen D."/>
            <person name="Krusor M."/>
            <person name="Yao A.I."/>
            <person name="Wu D."/>
            <person name="Madern D."/>
            <person name="Eisen J.A."/>
            <person name="Darling A.E."/>
            <person name="Facciotti M.T."/>
        </authorList>
    </citation>
    <scope>NUCLEOTIDE SEQUENCE [LARGE SCALE GENOMIC DNA]</scope>
    <source>
        <strain evidence="4 5">JCM 12890</strain>
    </source>
</reference>
<feature type="domain" description="Histidine kinase N-terminal 7TM region" evidence="3">
    <location>
        <begin position="2"/>
        <end position="97"/>
    </location>
</feature>
<dbReference type="eggNOG" id="arCOG02327">
    <property type="taxonomic scope" value="Archaea"/>
</dbReference>
<dbReference type="PATRIC" id="fig|1227494.3.peg.460"/>
<dbReference type="EMBL" id="AOIK01000008">
    <property type="protein sequence ID" value="ELY91206.1"/>
    <property type="molecule type" value="Genomic_DNA"/>
</dbReference>
<sequence length="315" mass="35387">MTTVLIVTNPLHELVWTGFRLEPVFGAAAVAYELNAWAFFALMVGAIFAVSGTLLLFDTVVSYGPLYRTEALAVGLSTLSPGVALLVWLFELGPVPPTQPLGGPVFAPRRPRRLRLRRRSSRPMGHEPTDRRLRTRTGRSESRREPIGAERTGLERYIHHIRTFKETTREMGHDTFVMSQSTPTPETDDSVVEGYVLGVRIVESDAGDESRYRFEAPNHTEIAFDDLEDARLYADVYFDVNGFVEENTGSRGVPPEVVQAGKDTLAAYLVTCPWADVNWVASFYGTTPEDIERYCTWVRDRATEVRSQVAERDLE</sequence>
<accession>L9ZYP8</accession>
<proteinExistence type="predicted"/>
<evidence type="ECO:0000256" key="2">
    <source>
        <dbReference type="SAM" id="Phobius"/>
    </source>
</evidence>
<evidence type="ECO:0000256" key="1">
    <source>
        <dbReference type="SAM" id="MobiDB-lite"/>
    </source>
</evidence>
<comment type="caution">
    <text evidence="4">The sequence shown here is derived from an EMBL/GenBank/DDBJ whole genome shotgun (WGS) entry which is preliminary data.</text>
</comment>